<keyword evidence="2" id="KW-1185">Reference proteome</keyword>
<dbReference type="Proteomes" id="UP000617340">
    <property type="component" value="Unassembled WGS sequence"/>
</dbReference>
<dbReference type="SUPFAM" id="SSF56672">
    <property type="entry name" value="DNA/RNA polymerases"/>
    <property type="match status" value="1"/>
</dbReference>
<dbReference type="GO" id="GO:0071897">
    <property type="term" value="P:DNA biosynthetic process"/>
    <property type="evidence" value="ECO:0007669"/>
    <property type="project" value="UniProtKB-ARBA"/>
</dbReference>
<dbReference type="InterPro" id="IPR043502">
    <property type="entry name" value="DNA/RNA_pol_sf"/>
</dbReference>
<evidence type="ECO:0008006" key="3">
    <source>
        <dbReference type="Google" id="ProtNLM"/>
    </source>
</evidence>
<comment type="caution">
    <text evidence="1">The sequence shown here is derived from an EMBL/GenBank/DDBJ whole genome shotgun (WGS) entry which is preliminary data.</text>
</comment>
<sequence>MMEGLDYLIKMFRETRLIINLSKCHLLKSRIEYLGFEGSPGKIRKEFCDDSKTVEQFVLQRCEILLELVKIEIFNRIKRILTSKPVFTIYDYNAETEVHTDASASVLGAGNGSLELFDSESGPDLTLSPQTFTSTAEAFINDNSDSLGVPGDNDTGSPENRLDKLSAIRLDPFDLYVPFEHSPFYRFACSISVSLFFSTLHYSPISRWARPKSKVESGEEWLAGFIEAGLRTECSYKRAGGWLGGPRSPFVMPQPSAGPLRLPSVEDAARIPQNIAGCR</sequence>
<protein>
    <recommendedName>
        <fullName evidence="3">Reverse transcriptase</fullName>
    </recommendedName>
</protein>
<organism evidence="1 2">
    <name type="scientific">Vespula germanica</name>
    <name type="common">German yellow jacket</name>
    <name type="synonym">Paravespula germanica</name>
    <dbReference type="NCBI Taxonomy" id="30212"/>
    <lineage>
        <taxon>Eukaryota</taxon>
        <taxon>Metazoa</taxon>
        <taxon>Ecdysozoa</taxon>
        <taxon>Arthropoda</taxon>
        <taxon>Hexapoda</taxon>
        <taxon>Insecta</taxon>
        <taxon>Pterygota</taxon>
        <taxon>Neoptera</taxon>
        <taxon>Endopterygota</taxon>
        <taxon>Hymenoptera</taxon>
        <taxon>Apocrita</taxon>
        <taxon>Aculeata</taxon>
        <taxon>Vespoidea</taxon>
        <taxon>Vespidae</taxon>
        <taxon>Vespinae</taxon>
        <taxon>Vespula</taxon>
    </lineage>
</organism>
<reference evidence="1" key="1">
    <citation type="journal article" date="2020" name="G3 (Bethesda)">
        <title>High-Quality Assemblies for Three Invasive Social Wasps from the &lt;i&gt;Vespula&lt;/i&gt; Genus.</title>
        <authorList>
            <person name="Harrop T.W.R."/>
            <person name="Guhlin J."/>
            <person name="McLaughlin G.M."/>
            <person name="Permina E."/>
            <person name="Stockwell P."/>
            <person name="Gilligan J."/>
            <person name="Le Lec M.F."/>
            <person name="Gruber M.A.M."/>
            <person name="Quinn O."/>
            <person name="Lovegrove M."/>
            <person name="Duncan E.J."/>
            <person name="Remnant E.J."/>
            <person name="Van Eeckhoven J."/>
            <person name="Graham B."/>
            <person name="Knapp R.A."/>
            <person name="Langford K.W."/>
            <person name="Kronenberg Z."/>
            <person name="Press M.O."/>
            <person name="Eacker S.M."/>
            <person name="Wilson-Rankin E.E."/>
            <person name="Purcell J."/>
            <person name="Lester P.J."/>
            <person name="Dearden P.K."/>
        </authorList>
    </citation>
    <scope>NUCLEOTIDE SEQUENCE</scope>
    <source>
        <strain evidence="1">Linc-1</strain>
    </source>
</reference>
<name>A0A834NUX3_VESGE</name>
<evidence type="ECO:0000313" key="1">
    <source>
        <dbReference type="EMBL" id="KAF7418451.1"/>
    </source>
</evidence>
<evidence type="ECO:0000313" key="2">
    <source>
        <dbReference type="Proteomes" id="UP000617340"/>
    </source>
</evidence>
<proteinExistence type="predicted"/>
<dbReference type="EMBL" id="JACSDZ010000001">
    <property type="protein sequence ID" value="KAF7418451.1"/>
    <property type="molecule type" value="Genomic_DNA"/>
</dbReference>
<gene>
    <name evidence="1" type="ORF">HZH68_001104</name>
</gene>
<accession>A0A834NUX3</accession>
<dbReference type="AlphaFoldDB" id="A0A834NUX3"/>